<dbReference type="EMBL" id="JAERUA010000008">
    <property type="protein sequence ID" value="KAI1896692.1"/>
    <property type="molecule type" value="Genomic_DNA"/>
</dbReference>
<comment type="caution">
    <text evidence="3">The sequence shown here is derived from an EMBL/GenBank/DDBJ whole genome shotgun (WGS) entry which is preliminary data.</text>
</comment>
<dbReference type="InterPro" id="IPR039090">
    <property type="entry name" value="CD7"/>
</dbReference>
<feature type="chain" id="PRO_5035715022" description="Immunoglobulin V-set domain-containing protein" evidence="2">
    <location>
        <begin position="20"/>
        <end position="213"/>
    </location>
</feature>
<proteinExistence type="predicted"/>
<dbReference type="Gene3D" id="2.60.40.10">
    <property type="entry name" value="Immunoglobulins"/>
    <property type="match status" value="1"/>
</dbReference>
<dbReference type="PANTHER" id="PTHR15343">
    <property type="entry name" value="CD7"/>
    <property type="match status" value="1"/>
</dbReference>
<keyword evidence="1" id="KW-1133">Transmembrane helix</keyword>
<gene>
    <name evidence="3" type="ORF">AGOR_G00097380</name>
</gene>
<keyword evidence="2" id="KW-0732">Signal</keyword>
<dbReference type="AlphaFoldDB" id="A0A8T3DJP3"/>
<keyword evidence="1" id="KW-0472">Membrane</keyword>
<dbReference type="GO" id="GO:0002250">
    <property type="term" value="P:adaptive immune response"/>
    <property type="evidence" value="ECO:0007669"/>
    <property type="project" value="InterPro"/>
</dbReference>
<evidence type="ECO:0000256" key="1">
    <source>
        <dbReference type="SAM" id="Phobius"/>
    </source>
</evidence>
<evidence type="ECO:0000313" key="4">
    <source>
        <dbReference type="Proteomes" id="UP000829720"/>
    </source>
</evidence>
<name>A0A8T3DJP3_9TELE</name>
<keyword evidence="1" id="KW-0812">Transmembrane</keyword>
<evidence type="ECO:0000313" key="3">
    <source>
        <dbReference type="EMBL" id="KAI1896692.1"/>
    </source>
</evidence>
<dbReference type="OrthoDB" id="8901010at2759"/>
<sequence length="213" mass="24301">MKAVLWTFMLSLLSTPAVAPRAEPPVTQSPKAIPLMSVNSTAVIQCSATLPNLVGLFLKRRFSRKMEVMYLSLAANKTNVNPEYKNRLSVTGGCCNYTLHLSQMGVKDTDGYYCQWSQLHLHSGSSKMYESPDTIVIVRERDPKEDCNRDRTLHQILFLLTVSVSVVVVCVFIGVLVWRCTRTKESYRPARIHHQRHHVCPQHSDQQHIYPYK</sequence>
<dbReference type="GO" id="GO:0038023">
    <property type="term" value="F:signaling receptor activity"/>
    <property type="evidence" value="ECO:0007669"/>
    <property type="project" value="InterPro"/>
</dbReference>
<dbReference type="SUPFAM" id="SSF48726">
    <property type="entry name" value="Immunoglobulin"/>
    <property type="match status" value="1"/>
</dbReference>
<dbReference type="InterPro" id="IPR036179">
    <property type="entry name" value="Ig-like_dom_sf"/>
</dbReference>
<dbReference type="InterPro" id="IPR013783">
    <property type="entry name" value="Ig-like_fold"/>
</dbReference>
<dbReference type="Proteomes" id="UP000829720">
    <property type="component" value="Unassembled WGS sequence"/>
</dbReference>
<protein>
    <recommendedName>
        <fullName evidence="5">Immunoglobulin V-set domain-containing protein</fullName>
    </recommendedName>
</protein>
<evidence type="ECO:0000256" key="2">
    <source>
        <dbReference type="SAM" id="SignalP"/>
    </source>
</evidence>
<feature type="transmembrane region" description="Helical" evidence="1">
    <location>
        <begin position="156"/>
        <end position="178"/>
    </location>
</feature>
<accession>A0A8T3DJP3</accession>
<feature type="signal peptide" evidence="2">
    <location>
        <begin position="1"/>
        <end position="19"/>
    </location>
</feature>
<keyword evidence="4" id="KW-1185">Reference proteome</keyword>
<dbReference type="GO" id="GO:0016020">
    <property type="term" value="C:membrane"/>
    <property type="evidence" value="ECO:0007669"/>
    <property type="project" value="InterPro"/>
</dbReference>
<dbReference type="PANTHER" id="PTHR15343:SF0">
    <property type="entry name" value="T-CELL ANTIGEN CD7"/>
    <property type="match status" value="1"/>
</dbReference>
<reference evidence="3" key="1">
    <citation type="submission" date="2021-01" db="EMBL/GenBank/DDBJ databases">
        <authorList>
            <person name="Zahm M."/>
            <person name="Roques C."/>
            <person name="Cabau C."/>
            <person name="Klopp C."/>
            <person name="Donnadieu C."/>
            <person name="Jouanno E."/>
            <person name="Lampietro C."/>
            <person name="Louis A."/>
            <person name="Herpin A."/>
            <person name="Echchiki A."/>
            <person name="Berthelot C."/>
            <person name="Parey E."/>
            <person name="Roest-Crollius H."/>
            <person name="Braasch I."/>
            <person name="Postlethwait J."/>
            <person name="Bobe J."/>
            <person name="Montfort J."/>
            <person name="Bouchez O."/>
            <person name="Begum T."/>
            <person name="Mejri S."/>
            <person name="Adams A."/>
            <person name="Chen W.-J."/>
            <person name="Guiguen Y."/>
        </authorList>
    </citation>
    <scope>NUCLEOTIDE SEQUENCE</scope>
    <source>
        <tissue evidence="3">Blood</tissue>
    </source>
</reference>
<organism evidence="3 4">
    <name type="scientific">Albula goreensis</name>
    <dbReference type="NCBI Taxonomy" id="1534307"/>
    <lineage>
        <taxon>Eukaryota</taxon>
        <taxon>Metazoa</taxon>
        <taxon>Chordata</taxon>
        <taxon>Craniata</taxon>
        <taxon>Vertebrata</taxon>
        <taxon>Euteleostomi</taxon>
        <taxon>Actinopterygii</taxon>
        <taxon>Neopterygii</taxon>
        <taxon>Teleostei</taxon>
        <taxon>Albuliformes</taxon>
        <taxon>Albulidae</taxon>
        <taxon>Albula</taxon>
    </lineage>
</organism>
<evidence type="ECO:0008006" key="5">
    <source>
        <dbReference type="Google" id="ProtNLM"/>
    </source>
</evidence>